<keyword evidence="2" id="KW-0472">Membrane</keyword>
<dbReference type="InterPro" id="IPR000387">
    <property type="entry name" value="Tyr_Pase_dom"/>
</dbReference>
<dbReference type="CDD" id="cd00047">
    <property type="entry name" value="PTPc"/>
    <property type="match status" value="1"/>
</dbReference>
<dbReference type="AlphaFoldDB" id="A0A9P1ITV3"/>
<dbReference type="PRINTS" id="PR00700">
    <property type="entry name" value="PRTYPHPHTASE"/>
</dbReference>
<dbReference type="Proteomes" id="UP001152747">
    <property type="component" value="Unassembled WGS sequence"/>
</dbReference>
<feature type="transmembrane region" description="Helical" evidence="2">
    <location>
        <begin position="7"/>
        <end position="29"/>
    </location>
</feature>
<accession>A0A9P1ITV3</accession>
<proteinExistence type="predicted"/>
<feature type="compositionally biased region" description="Low complexity" evidence="1">
    <location>
        <begin position="610"/>
        <end position="620"/>
    </location>
</feature>
<feature type="transmembrane region" description="Helical" evidence="2">
    <location>
        <begin position="308"/>
        <end position="330"/>
    </location>
</feature>
<keyword evidence="6" id="KW-1185">Reference proteome</keyword>
<evidence type="ECO:0000259" key="4">
    <source>
        <dbReference type="PROSITE" id="PS50056"/>
    </source>
</evidence>
<dbReference type="Pfam" id="PF00102">
    <property type="entry name" value="Y_phosphatase"/>
    <property type="match status" value="1"/>
</dbReference>
<dbReference type="InterPro" id="IPR000242">
    <property type="entry name" value="PTP_cat"/>
</dbReference>
<dbReference type="PROSITE" id="PS00383">
    <property type="entry name" value="TYR_PHOSPHATASE_1"/>
    <property type="match status" value="1"/>
</dbReference>
<keyword evidence="2" id="KW-1133">Transmembrane helix</keyword>
<keyword evidence="2" id="KW-0812">Transmembrane</keyword>
<protein>
    <recommendedName>
        <fullName evidence="7">Protein-tyrosine-phosphatase</fullName>
    </recommendedName>
</protein>
<dbReference type="PROSITE" id="PS50056">
    <property type="entry name" value="TYR_PHOSPHATASE_2"/>
    <property type="match status" value="1"/>
</dbReference>
<feature type="region of interest" description="Disordered" evidence="1">
    <location>
        <begin position="576"/>
        <end position="627"/>
    </location>
</feature>
<sequence>MNIYDICAYIILGIVILGLIIIMTIKLLWKYTYKWFPMLSSSKIGCFIGFNGSHFILLICAIACVVFGFLFGGIWNGNGIDNNIQQDIKNDTKILIDKSMSAGQKLSNIPDIPSDDEINEMLNISTIANQLKTQFSFVKPMVYSLLPLMRSYEPIKVEIENTARCELVTDIPLLKINITETVEAIEESVSRLNGYSVNIFTDLAKNNKNQQNSISVFKEEMKKDTIHAENIKTTLTKAWKSAVIQYENAVDTRMNKVSEQHQSIFWTNLLTNIGLLCIPLVVILYFIIVSISIHFTSPTSKLHRFLLISNHICYYIIALLILGCAGYIIYSITYSTKHESAIANDNSIYFDVSIPIYDSTSTKSSYQIISKSSGKLFDSPNNDILIGEMVFFENWEAQLVNSLDSLMEDQERNYKFVKHSETITKKWKTLRILTETFSKVLGDSTCNESWPAINEFLKEYGDANKTMLQHMEFMPKNIKSWKELPTKLRGIVKDRVKIVKSSVEKRRNHINDGINILSIDSKSTRKTFAKINNIQVAKNDENMRGIVVLIHCLILIVAFVCEVLYLYTYRTFGPQPPEKAKQPSEQLTPTDSQPNLDKPAPPPPPPLPNLPDAQALPQPAEKQMDVESTQESDLILEVSVIETPIDYRKEWVERVVKLNFDVLKEHFIIVIRRDKCTEVVIDQETMKNRYSVIWPYNIPCIEKTRVKLKDRDENNNFYHANLVHLTNSKRKYIASGGPPTLKDVPNFLHMLFKEKVKIVVMLCPLDDENCARYFPTTLDAENDATLTFGDYSVKFVKFEKCPISDVVCRVLRLKCAKDGSKITIKHIHYSEWPNNSIPKKHGDVLRMIDLAKKWNREYKDKFPIAVHCNDGVGRTGTFIAIDFCDTYLHSSAAQDLYGNVSNLRNMRFEAVKFAHQYVFMCAALVRKYQTFKLISAEETQQFWKAYEEFTSNLDDFFDPTKSRIEQAIKQLV</sequence>
<comment type="caution">
    <text evidence="5">The sequence shown here is derived from an EMBL/GenBank/DDBJ whole genome shotgun (WGS) entry which is preliminary data.</text>
</comment>
<feature type="transmembrane region" description="Helical" evidence="2">
    <location>
        <begin position="263"/>
        <end position="288"/>
    </location>
</feature>
<dbReference type="GO" id="GO:0004725">
    <property type="term" value="F:protein tyrosine phosphatase activity"/>
    <property type="evidence" value="ECO:0007669"/>
    <property type="project" value="InterPro"/>
</dbReference>
<evidence type="ECO:0008006" key="7">
    <source>
        <dbReference type="Google" id="ProtNLM"/>
    </source>
</evidence>
<gene>
    <name evidence="5" type="ORF">CAMP_LOCUS12831</name>
</gene>
<dbReference type="Gene3D" id="3.90.190.10">
    <property type="entry name" value="Protein tyrosine phosphatase superfamily"/>
    <property type="match status" value="1"/>
</dbReference>
<evidence type="ECO:0000256" key="2">
    <source>
        <dbReference type="SAM" id="Phobius"/>
    </source>
</evidence>
<evidence type="ECO:0000259" key="3">
    <source>
        <dbReference type="PROSITE" id="PS50055"/>
    </source>
</evidence>
<feature type="domain" description="Tyrosine-protein phosphatase" evidence="3">
    <location>
        <begin position="656"/>
        <end position="927"/>
    </location>
</feature>
<dbReference type="SMART" id="SM00404">
    <property type="entry name" value="PTPc_motif"/>
    <property type="match status" value="1"/>
</dbReference>
<dbReference type="SUPFAM" id="SSF52799">
    <property type="entry name" value="(Phosphotyrosine protein) phosphatases II"/>
    <property type="match status" value="1"/>
</dbReference>
<feature type="domain" description="Tyrosine specific protein phosphatases" evidence="4">
    <location>
        <begin position="845"/>
        <end position="918"/>
    </location>
</feature>
<feature type="compositionally biased region" description="Pro residues" evidence="1">
    <location>
        <begin position="599"/>
        <end position="609"/>
    </location>
</feature>
<dbReference type="InterPro" id="IPR016130">
    <property type="entry name" value="Tyr_Pase_AS"/>
</dbReference>
<organism evidence="5 6">
    <name type="scientific">Caenorhabditis angaria</name>
    <dbReference type="NCBI Taxonomy" id="860376"/>
    <lineage>
        <taxon>Eukaryota</taxon>
        <taxon>Metazoa</taxon>
        <taxon>Ecdysozoa</taxon>
        <taxon>Nematoda</taxon>
        <taxon>Chromadorea</taxon>
        <taxon>Rhabditida</taxon>
        <taxon>Rhabditina</taxon>
        <taxon>Rhabditomorpha</taxon>
        <taxon>Rhabditoidea</taxon>
        <taxon>Rhabditidae</taxon>
        <taxon>Peloderinae</taxon>
        <taxon>Caenorhabditis</taxon>
    </lineage>
</organism>
<dbReference type="PROSITE" id="PS50055">
    <property type="entry name" value="TYR_PHOSPHATASE_PTP"/>
    <property type="match status" value="1"/>
</dbReference>
<evidence type="ECO:0000256" key="1">
    <source>
        <dbReference type="SAM" id="MobiDB-lite"/>
    </source>
</evidence>
<feature type="compositionally biased region" description="Polar residues" evidence="1">
    <location>
        <begin position="583"/>
        <end position="593"/>
    </location>
</feature>
<dbReference type="SMART" id="SM00194">
    <property type="entry name" value="PTPc"/>
    <property type="match status" value="1"/>
</dbReference>
<evidence type="ECO:0000313" key="5">
    <source>
        <dbReference type="EMBL" id="CAI5450194.1"/>
    </source>
</evidence>
<dbReference type="PANTHER" id="PTHR46163">
    <property type="entry name" value="TYROSINE-PROTEIN PHOSPHATASE-RELATED"/>
    <property type="match status" value="1"/>
</dbReference>
<dbReference type="InterPro" id="IPR029021">
    <property type="entry name" value="Prot-tyrosine_phosphatase-like"/>
</dbReference>
<feature type="transmembrane region" description="Helical" evidence="2">
    <location>
        <begin position="546"/>
        <end position="567"/>
    </location>
</feature>
<dbReference type="EMBL" id="CANHGI010000005">
    <property type="protein sequence ID" value="CAI5450194.1"/>
    <property type="molecule type" value="Genomic_DNA"/>
</dbReference>
<dbReference type="InterPro" id="IPR003595">
    <property type="entry name" value="Tyr_Pase_cat"/>
</dbReference>
<reference evidence="5" key="1">
    <citation type="submission" date="2022-11" db="EMBL/GenBank/DDBJ databases">
        <authorList>
            <person name="Kikuchi T."/>
        </authorList>
    </citation>
    <scope>NUCLEOTIDE SEQUENCE</scope>
    <source>
        <strain evidence="5">PS1010</strain>
    </source>
</reference>
<evidence type="ECO:0000313" key="6">
    <source>
        <dbReference type="Proteomes" id="UP001152747"/>
    </source>
</evidence>
<dbReference type="InterPro" id="IPR052782">
    <property type="entry name" value="Oocyte-zygote_transition_reg"/>
</dbReference>
<name>A0A9P1ITV3_9PELO</name>
<feature type="transmembrane region" description="Helical" evidence="2">
    <location>
        <begin position="55"/>
        <end position="75"/>
    </location>
</feature>